<evidence type="ECO:0000313" key="3">
    <source>
        <dbReference type="Proteomes" id="UP000231579"/>
    </source>
</evidence>
<dbReference type="InterPro" id="IPR013216">
    <property type="entry name" value="Methyltransf_11"/>
</dbReference>
<evidence type="ECO:0000259" key="1">
    <source>
        <dbReference type="Pfam" id="PF08241"/>
    </source>
</evidence>
<dbReference type="PANTHER" id="PTHR43861:SF6">
    <property type="entry name" value="METHYLTRANSFERASE TYPE 11"/>
    <property type="match status" value="1"/>
</dbReference>
<dbReference type="CDD" id="cd02440">
    <property type="entry name" value="AdoMet_MTases"/>
    <property type="match status" value="1"/>
</dbReference>
<dbReference type="AlphaFoldDB" id="A0A2M8L7E0"/>
<dbReference type="SUPFAM" id="SSF53335">
    <property type="entry name" value="S-adenosyl-L-methionine-dependent methyltransferases"/>
    <property type="match status" value="1"/>
</dbReference>
<evidence type="ECO:0000313" key="2">
    <source>
        <dbReference type="EMBL" id="PJE70163.1"/>
    </source>
</evidence>
<accession>A0A2M8L7E0</accession>
<sequence length="271" mass="31566">MKTANLANEIYRYSQYSTSPSWAQWYAKVLPFKAARTIKILKKYKNEQSLLLDVGCSAGLTLAYLAKKYTRIIGYDIDRRALEAAKNRFQKMGLKARFILGDGQKIALKNNSVDIVTCLEVFEHMQNPEMILAEIRRTLKPDGILHITTANRLWPFEPHFHLPFLSFLPPKVADLYVRITKKGRGYENIKLPLYREFYNTVSKFFVVEDVTLDIIKCYWKYGMEKERGKKIILIAFLLRLMEKLNISPKLLLNFSLGWLFICRPIKNGSKN</sequence>
<dbReference type="GO" id="GO:0008757">
    <property type="term" value="F:S-adenosylmethionine-dependent methyltransferase activity"/>
    <property type="evidence" value="ECO:0007669"/>
    <property type="project" value="InterPro"/>
</dbReference>
<dbReference type="Gene3D" id="3.40.50.150">
    <property type="entry name" value="Vaccinia Virus protein VP39"/>
    <property type="match status" value="1"/>
</dbReference>
<organism evidence="2 3">
    <name type="scientific">Candidatus Shapirobacteria bacterium CG10_big_fil_rev_8_21_14_0_10_48_15</name>
    <dbReference type="NCBI Taxonomy" id="1974484"/>
    <lineage>
        <taxon>Bacteria</taxon>
        <taxon>Candidatus Shapironibacteriota</taxon>
    </lineage>
</organism>
<dbReference type="InterPro" id="IPR029063">
    <property type="entry name" value="SAM-dependent_MTases_sf"/>
</dbReference>
<feature type="domain" description="Methyltransferase type 11" evidence="1">
    <location>
        <begin position="52"/>
        <end position="146"/>
    </location>
</feature>
<gene>
    <name evidence="2" type="ORF">COU97_01210</name>
</gene>
<dbReference type="Pfam" id="PF08241">
    <property type="entry name" value="Methyltransf_11"/>
    <property type="match status" value="1"/>
</dbReference>
<proteinExistence type="predicted"/>
<name>A0A2M8L7E0_9BACT</name>
<dbReference type="PANTHER" id="PTHR43861">
    <property type="entry name" value="TRANS-ACONITATE 2-METHYLTRANSFERASE-RELATED"/>
    <property type="match status" value="1"/>
</dbReference>
<comment type="caution">
    <text evidence="2">The sequence shown here is derived from an EMBL/GenBank/DDBJ whole genome shotgun (WGS) entry which is preliminary data.</text>
</comment>
<reference evidence="3" key="1">
    <citation type="submission" date="2017-09" db="EMBL/GenBank/DDBJ databases">
        <title>Depth-based differentiation of microbial function through sediment-hosted aquifers and enrichment of novel symbionts in the deep terrestrial subsurface.</title>
        <authorList>
            <person name="Probst A.J."/>
            <person name="Ladd B."/>
            <person name="Jarett J.K."/>
            <person name="Geller-Mcgrath D.E."/>
            <person name="Sieber C.M.K."/>
            <person name="Emerson J.B."/>
            <person name="Anantharaman K."/>
            <person name="Thomas B.C."/>
            <person name="Malmstrom R."/>
            <person name="Stieglmeier M."/>
            <person name="Klingl A."/>
            <person name="Woyke T."/>
            <person name="Ryan C.M."/>
            <person name="Banfield J.F."/>
        </authorList>
    </citation>
    <scope>NUCLEOTIDE SEQUENCE [LARGE SCALE GENOMIC DNA]</scope>
</reference>
<protein>
    <recommendedName>
        <fullName evidence="1">Methyltransferase type 11 domain-containing protein</fullName>
    </recommendedName>
</protein>
<dbReference type="EMBL" id="PFEM01000017">
    <property type="protein sequence ID" value="PJE70163.1"/>
    <property type="molecule type" value="Genomic_DNA"/>
</dbReference>
<dbReference type="Proteomes" id="UP000231579">
    <property type="component" value="Unassembled WGS sequence"/>
</dbReference>